<organism evidence="1 2">
    <name type="scientific">Paramecium sonneborni</name>
    <dbReference type="NCBI Taxonomy" id="65129"/>
    <lineage>
        <taxon>Eukaryota</taxon>
        <taxon>Sar</taxon>
        <taxon>Alveolata</taxon>
        <taxon>Ciliophora</taxon>
        <taxon>Intramacronucleata</taxon>
        <taxon>Oligohymenophorea</taxon>
        <taxon>Peniculida</taxon>
        <taxon>Parameciidae</taxon>
        <taxon>Paramecium</taxon>
    </lineage>
</organism>
<keyword evidence="2" id="KW-1185">Reference proteome</keyword>
<dbReference type="Proteomes" id="UP000692954">
    <property type="component" value="Unassembled WGS sequence"/>
</dbReference>
<evidence type="ECO:0000313" key="2">
    <source>
        <dbReference type="Proteomes" id="UP000692954"/>
    </source>
</evidence>
<name>A0A8S1RSF9_9CILI</name>
<comment type="caution">
    <text evidence="1">The sequence shown here is derived from an EMBL/GenBank/DDBJ whole genome shotgun (WGS) entry which is preliminary data.</text>
</comment>
<evidence type="ECO:0000313" key="1">
    <source>
        <dbReference type="EMBL" id="CAD8130806.1"/>
    </source>
</evidence>
<reference evidence="1" key="1">
    <citation type="submission" date="2021-01" db="EMBL/GenBank/DDBJ databases">
        <authorList>
            <consortium name="Genoscope - CEA"/>
            <person name="William W."/>
        </authorList>
    </citation>
    <scope>NUCLEOTIDE SEQUENCE</scope>
</reference>
<accession>A0A8S1RSF9</accession>
<protein>
    <submittedName>
        <fullName evidence="1">Uncharacterized protein</fullName>
    </submittedName>
</protein>
<sequence length="154" mass="18220">MQNGEKIACNIQNSDLYKIGEKYQEFEICKFSINNICIKYDSIVFLGYDKQIKFNYLSNNQNDNFIGHLNQIKMIKSSYNSKQQLSVNECNIIIFWQQINSTWKKQLQFVFESYFTQIIIIKQKDQIVLLYSDKIIISSLNNINAIIKTLCQFK</sequence>
<dbReference type="AlphaFoldDB" id="A0A8S1RSF9"/>
<proteinExistence type="predicted"/>
<gene>
    <name evidence="1" type="ORF">PSON_ATCC_30995.1.T3310003</name>
</gene>
<dbReference type="EMBL" id="CAJJDN010000331">
    <property type="protein sequence ID" value="CAD8130806.1"/>
    <property type="molecule type" value="Genomic_DNA"/>
</dbReference>